<protein>
    <recommendedName>
        <fullName evidence="3">CAP-Gly domain-containing protein</fullName>
    </recommendedName>
</protein>
<evidence type="ECO:0000256" key="1">
    <source>
        <dbReference type="SAM" id="Coils"/>
    </source>
</evidence>
<evidence type="ECO:0000313" key="5">
    <source>
        <dbReference type="Proteomes" id="UP001359485"/>
    </source>
</evidence>
<reference evidence="4 5" key="1">
    <citation type="submission" date="2023-09" db="EMBL/GenBank/DDBJ databases">
        <title>Genomes of two closely related lineages of the louse Polyplax serrata with different host specificities.</title>
        <authorList>
            <person name="Martinu J."/>
            <person name="Tarabai H."/>
            <person name="Stefka J."/>
            <person name="Hypsa V."/>
        </authorList>
    </citation>
    <scope>NUCLEOTIDE SEQUENCE [LARGE SCALE GENOMIC DNA]</scope>
    <source>
        <strain evidence="4">98ZLc_SE</strain>
    </source>
</reference>
<comment type="caution">
    <text evidence="4">The sequence shown here is derived from an EMBL/GenBank/DDBJ whole genome shotgun (WGS) entry which is preliminary data.</text>
</comment>
<keyword evidence="1" id="KW-0175">Coiled coil</keyword>
<dbReference type="InterPro" id="IPR036859">
    <property type="entry name" value="CAP-Gly_dom_sf"/>
</dbReference>
<evidence type="ECO:0000313" key="4">
    <source>
        <dbReference type="EMBL" id="KAK6627911.1"/>
    </source>
</evidence>
<name>A0ABR1AVE9_POLSC</name>
<dbReference type="Proteomes" id="UP001359485">
    <property type="component" value="Unassembled WGS sequence"/>
</dbReference>
<evidence type="ECO:0000256" key="2">
    <source>
        <dbReference type="SAM" id="MobiDB-lite"/>
    </source>
</evidence>
<evidence type="ECO:0000259" key="3">
    <source>
        <dbReference type="PROSITE" id="PS50245"/>
    </source>
</evidence>
<dbReference type="Pfam" id="PF01302">
    <property type="entry name" value="CAP_GLY"/>
    <property type="match status" value="1"/>
</dbReference>
<organism evidence="4 5">
    <name type="scientific">Polyplax serrata</name>
    <name type="common">Common mouse louse</name>
    <dbReference type="NCBI Taxonomy" id="468196"/>
    <lineage>
        <taxon>Eukaryota</taxon>
        <taxon>Metazoa</taxon>
        <taxon>Ecdysozoa</taxon>
        <taxon>Arthropoda</taxon>
        <taxon>Hexapoda</taxon>
        <taxon>Insecta</taxon>
        <taxon>Pterygota</taxon>
        <taxon>Neoptera</taxon>
        <taxon>Paraneoptera</taxon>
        <taxon>Psocodea</taxon>
        <taxon>Troctomorpha</taxon>
        <taxon>Phthiraptera</taxon>
        <taxon>Anoplura</taxon>
        <taxon>Polyplacidae</taxon>
        <taxon>Polyplax</taxon>
    </lineage>
</organism>
<dbReference type="InterPro" id="IPR000938">
    <property type="entry name" value="CAP-Gly_domain"/>
</dbReference>
<feature type="coiled-coil region" evidence="1">
    <location>
        <begin position="24"/>
        <end position="51"/>
    </location>
</feature>
<proteinExistence type="predicted"/>
<dbReference type="PROSITE" id="PS50245">
    <property type="entry name" value="CAP_GLY_2"/>
    <property type="match status" value="1"/>
</dbReference>
<dbReference type="SUPFAM" id="SSF74924">
    <property type="entry name" value="Cap-Gly domain"/>
    <property type="match status" value="1"/>
</dbReference>
<feature type="domain" description="CAP-Gly" evidence="3">
    <location>
        <begin position="509"/>
        <end position="551"/>
    </location>
</feature>
<dbReference type="EMBL" id="JAWJWF010000045">
    <property type="protein sequence ID" value="KAK6627911.1"/>
    <property type="molecule type" value="Genomic_DNA"/>
</dbReference>
<accession>A0ABR1AVE9</accession>
<sequence>MEVSLLTGGTNYNLETVRVLHETILALRTALEGSQKELNELREKAKFSSELTLRSHVKNGQRRVDIGRKVVFSSDSMDDKEEDSKQTDIELQSDDQDGCKEDSEAESDDIDDIELVFTTGETDPSSIHEDLVPIIQETKKRSLTNSVVVGTTDISKCGVLEETGPMFSGRRNTLPNPLPYQPMIHREIFAATRKAPFRSPCKALLPGTQDTSAQTDITALPAQWKSETYLAHKMNCNLTTLPSKFTLPVPQAKRLPLSDKTCEARRILLSDINFTSMVPELSRSADHLHDDKGPSKNQTSALDYIKSPKTEKRCEYACQDSRSSCGSYYGSRCHTSSTSIQPFVYEENRRRHSWKTPHIYCCRSKHYFWSSVPSSPIKCTHEMNEESVENIYCIQPRRRRTKVHFCSCDPCGQSMPNLRMEGDSGESTDSLLDETEEFIRRSIDKMIIGTNRLKKERRFSDTDPTSRFEPPNTAQPFLPKSIKELKRDCLVKVISPEGRVVMGRVRYSGLVPGRMEPYVGVELANNVGFSDGTFMGHHFFDCEPAHAIFVPFKKVVIAWNV</sequence>
<keyword evidence="5" id="KW-1185">Reference proteome</keyword>
<dbReference type="SMART" id="SM01052">
    <property type="entry name" value="CAP_GLY"/>
    <property type="match status" value="1"/>
</dbReference>
<gene>
    <name evidence="4" type="ORF">RUM44_010393</name>
</gene>
<dbReference type="Gene3D" id="2.30.30.190">
    <property type="entry name" value="CAP Gly-rich-like domain"/>
    <property type="match status" value="1"/>
</dbReference>
<feature type="region of interest" description="Disordered" evidence="2">
    <location>
        <begin position="74"/>
        <end position="107"/>
    </location>
</feature>